<evidence type="ECO:0000313" key="2">
    <source>
        <dbReference type="EMBL" id="MBR0598351.1"/>
    </source>
</evidence>
<reference evidence="2" key="1">
    <citation type="submission" date="2021-04" db="EMBL/GenBank/DDBJ databases">
        <title>Sinoanaerobacter chloroacetimidivorans sp. nov., an obligate anaerobic bacterium isolated from anaerobic sludge.</title>
        <authorList>
            <person name="Bao Y."/>
        </authorList>
    </citation>
    <scope>NUCLEOTIDE SEQUENCE</scope>
    <source>
        <strain evidence="2">BAD-6</strain>
    </source>
</reference>
<name>A0A8J7W3D3_9FIRM</name>
<gene>
    <name evidence="2" type="ORF">KCX82_10730</name>
</gene>
<dbReference type="Proteomes" id="UP000675664">
    <property type="component" value="Unassembled WGS sequence"/>
</dbReference>
<dbReference type="EMBL" id="JAGSND010000006">
    <property type="protein sequence ID" value="MBR0598351.1"/>
    <property type="molecule type" value="Genomic_DNA"/>
</dbReference>
<protein>
    <submittedName>
        <fullName evidence="2">DUF4418 family protein</fullName>
    </submittedName>
</protein>
<keyword evidence="1" id="KW-0472">Membrane</keyword>
<keyword evidence="1" id="KW-1133">Transmembrane helix</keyword>
<keyword evidence="1" id="KW-0812">Transmembrane</keyword>
<accession>A0A8J7W3D3</accession>
<feature type="transmembrane region" description="Helical" evidence="1">
    <location>
        <begin position="106"/>
        <end position="129"/>
    </location>
</feature>
<keyword evidence="3" id="KW-1185">Reference proteome</keyword>
<proteinExistence type="predicted"/>
<evidence type="ECO:0000313" key="3">
    <source>
        <dbReference type="Proteomes" id="UP000675664"/>
    </source>
</evidence>
<organism evidence="2 3">
    <name type="scientific">Sinanaerobacter chloroacetimidivorans</name>
    <dbReference type="NCBI Taxonomy" id="2818044"/>
    <lineage>
        <taxon>Bacteria</taxon>
        <taxon>Bacillati</taxon>
        <taxon>Bacillota</taxon>
        <taxon>Clostridia</taxon>
        <taxon>Peptostreptococcales</taxon>
        <taxon>Anaerovoracaceae</taxon>
        <taxon>Sinanaerobacter</taxon>
    </lineage>
</organism>
<dbReference type="AlphaFoldDB" id="A0A8J7W3D3"/>
<dbReference type="Pfam" id="PF14387">
    <property type="entry name" value="DUF4418"/>
    <property type="match status" value="1"/>
</dbReference>
<feature type="transmembrane region" description="Helical" evidence="1">
    <location>
        <begin position="6"/>
        <end position="26"/>
    </location>
</feature>
<comment type="caution">
    <text evidence="2">The sequence shown here is derived from an EMBL/GenBank/DDBJ whole genome shotgun (WGS) entry which is preliminary data.</text>
</comment>
<evidence type="ECO:0000256" key="1">
    <source>
        <dbReference type="SAM" id="Phobius"/>
    </source>
</evidence>
<feature type="transmembrane region" description="Helical" evidence="1">
    <location>
        <begin position="47"/>
        <end position="64"/>
    </location>
</feature>
<sequence>MTGKIIWGVILGILGAMISVVPNFILRTCEHCMDMGMKCPTAAKAEFIIGVMILLMAVFFIASESNQARWGISVGMVMLGILTALMATIIIGFCDGSCSTECTCSSLRAPAMIAMGTLVSLISLVNSFFLSCSKR</sequence>
<feature type="transmembrane region" description="Helical" evidence="1">
    <location>
        <begin position="70"/>
        <end position="94"/>
    </location>
</feature>
<reference evidence="2" key="2">
    <citation type="submission" date="2021-04" db="EMBL/GenBank/DDBJ databases">
        <authorList>
            <person name="Liu J."/>
        </authorList>
    </citation>
    <scope>NUCLEOTIDE SEQUENCE</scope>
    <source>
        <strain evidence="2">BAD-6</strain>
    </source>
</reference>
<dbReference type="InterPro" id="IPR025531">
    <property type="entry name" value="DUF4418"/>
</dbReference>
<dbReference type="RefSeq" id="WP_227018478.1">
    <property type="nucleotide sequence ID" value="NZ_JAGSND010000006.1"/>
</dbReference>